<sequence length="114" mass="13450">MTSDSTLYFSAVEDMFKEVLTIGDDDRHQHPGNEEFSETPKRCVHLRQQKLFANDSASFVIGRRAPRTDSKIDLKGDMSPGRRRELRGEEVLRMRKDRAEKERMRPQRRLTMRI</sequence>
<gene>
    <name evidence="2" type="primary">Dyak\GE19848</name>
    <name evidence="2" type="synonym">dyak_GLEANR_3703</name>
    <name evidence="2" type="synonym">GE19848</name>
    <name evidence="2" type="ORF">Dyak_GE19848</name>
</gene>
<dbReference type="OMA" id="TAIDDMF"/>
<dbReference type="EMBL" id="CM000159">
    <property type="protein sequence ID" value="EDW94873.1"/>
    <property type="molecule type" value="Genomic_DNA"/>
</dbReference>
<evidence type="ECO:0000256" key="1">
    <source>
        <dbReference type="SAM" id="MobiDB-lite"/>
    </source>
</evidence>
<dbReference type="KEGG" id="dya:Dyak_GE19848"/>
<dbReference type="PhylomeDB" id="B4PCG3"/>
<feature type="region of interest" description="Disordered" evidence="1">
    <location>
        <begin position="95"/>
        <end position="114"/>
    </location>
</feature>
<reference evidence="2 3" key="2">
    <citation type="journal article" date="2007" name="PLoS Biol.">
        <title>Principles of genome evolution in the Drosophila melanogaster species group.</title>
        <authorList>
            <person name="Ranz J.M."/>
            <person name="Maurin D."/>
            <person name="Chan Y.S."/>
            <person name="von Grotthuss M."/>
            <person name="Hillier L.W."/>
            <person name="Roote J."/>
            <person name="Ashburner M."/>
            <person name="Bergman C.M."/>
        </authorList>
    </citation>
    <scope>NUCLEOTIDE SEQUENCE [LARGE SCALE GENOMIC DNA]</scope>
    <source>
        <strain evidence="3">Tai18E2 / Tucson 14021-0261.01</strain>
    </source>
</reference>
<keyword evidence="3" id="KW-1185">Reference proteome</keyword>
<dbReference type="OrthoDB" id="7837791at2759"/>
<dbReference type="AlphaFoldDB" id="B4PCG3"/>
<dbReference type="Proteomes" id="UP000002282">
    <property type="component" value="Chromosome 3L"/>
</dbReference>
<evidence type="ECO:0000313" key="3">
    <source>
        <dbReference type="Proteomes" id="UP000002282"/>
    </source>
</evidence>
<name>B4PCG3_DROYA</name>
<reference evidence="2 3" key="1">
    <citation type="journal article" date="2007" name="Nature">
        <title>Evolution of genes and genomes on the Drosophila phylogeny.</title>
        <authorList>
            <consortium name="Drosophila 12 Genomes Consortium"/>
            <person name="Clark A.G."/>
            <person name="Eisen M.B."/>
            <person name="Smith D.R."/>
            <person name="Bergman C.M."/>
            <person name="Oliver B."/>
            <person name="Markow T.A."/>
            <person name="Kaufman T.C."/>
            <person name="Kellis M."/>
            <person name="Gelbart W."/>
            <person name="Iyer V.N."/>
            <person name="Pollard D.A."/>
            <person name="Sackton T.B."/>
            <person name="Larracuente A.M."/>
            <person name="Singh N.D."/>
            <person name="Abad J.P."/>
            <person name="Abt D.N."/>
            <person name="Adryan B."/>
            <person name="Aguade M."/>
            <person name="Akashi H."/>
            <person name="Anderson W.W."/>
            <person name="Aquadro C.F."/>
            <person name="Ardell D.H."/>
            <person name="Arguello R."/>
            <person name="Artieri C.G."/>
            <person name="Barbash D.A."/>
            <person name="Barker D."/>
            <person name="Barsanti P."/>
            <person name="Batterham P."/>
            <person name="Batzoglou S."/>
            <person name="Begun D."/>
            <person name="Bhutkar A."/>
            <person name="Blanco E."/>
            <person name="Bosak S.A."/>
            <person name="Bradley R.K."/>
            <person name="Brand A.D."/>
            <person name="Brent M.R."/>
            <person name="Brooks A.N."/>
            <person name="Brown R.H."/>
            <person name="Butlin R.K."/>
            <person name="Caggese C."/>
            <person name="Calvi B.R."/>
            <person name="Bernardo de Carvalho A."/>
            <person name="Caspi A."/>
            <person name="Castrezana S."/>
            <person name="Celniker S.E."/>
            <person name="Chang J.L."/>
            <person name="Chapple C."/>
            <person name="Chatterji S."/>
            <person name="Chinwalla A."/>
            <person name="Civetta A."/>
            <person name="Clifton S.W."/>
            <person name="Comeron J.M."/>
            <person name="Costello J.C."/>
            <person name="Coyne J.A."/>
            <person name="Daub J."/>
            <person name="David R.G."/>
            <person name="Delcher A.L."/>
            <person name="Delehaunty K."/>
            <person name="Do C.B."/>
            <person name="Ebling H."/>
            <person name="Edwards K."/>
            <person name="Eickbush T."/>
            <person name="Evans J.D."/>
            <person name="Filipski A."/>
            <person name="Findeiss S."/>
            <person name="Freyhult E."/>
            <person name="Fulton L."/>
            <person name="Fulton R."/>
            <person name="Garcia A.C."/>
            <person name="Gardiner A."/>
            <person name="Garfield D.A."/>
            <person name="Garvin B.E."/>
            <person name="Gibson G."/>
            <person name="Gilbert D."/>
            <person name="Gnerre S."/>
            <person name="Godfrey J."/>
            <person name="Good R."/>
            <person name="Gotea V."/>
            <person name="Gravely B."/>
            <person name="Greenberg A.J."/>
            <person name="Griffiths-Jones S."/>
            <person name="Gross S."/>
            <person name="Guigo R."/>
            <person name="Gustafson E.A."/>
            <person name="Haerty W."/>
            <person name="Hahn M.W."/>
            <person name="Halligan D.L."/>
            <person name="Halpern A.L."/>
            <person name="Halter G.M."/>
            <person name="Han M.V."/>
            <person name="Heger A."/>
            <person name="Hillier L."/>
            <person name="Hinrichs A.S."/>
            <person name="Holmes I."/>
            <person name="Hoskins R.A."/>
            <person name="Hubisz M.J."/>
            <person name="Hultmark D."/>
            <person name="Huntley M.A."/>
            <person name="Jaffe D.B."/>
            <person name="Jagadeeshan S."/>
            <person name="Jeck W.R."/>
            <person name="Johnson J."/>
            <person name="Jones C.D."/>
            <person name="Jordan W.C."/>
            <person name="Karpen G.H."/>
            <person name="Kataoka E."/>
            <person name="Keightley P.D."/>
            <person name="Kheradpour P."/>
            <person name="Kirkness E.F."/>
            <person name="Koerich L.B."/>
            <person name="Kristiansen K."/>
            <person name="Kudrna D."/>
            <person name="Kulathinal R.J."/>
            <person name="Kumar S."/>
            <person name="Kwok R."/>
            <person name="Lander E."/>
            <person name="Langley C.H."/>
            <person name="Lapoint R."/>
            <person name="Lazzaro B.P."/>
            <person name="Lee S.J."/>
            <person name="Levesque L."/>
            <person name="Li R."/>
            <person name="Lin C.F."/>
            <person name="Lin M.F."/>
            <person name="Lindblad-Toh K."/>
            <person name="Llopart A."/>
            <person name="Long M."/>
            <person name="Low L."/>
            <person name="Lozovsky E."/>
            <person name="Lu J."/>
            <person name="Luo M."/>
            <person name="Machado C.A."/>
            <person name="Makalowski W."/>
            <person name="Marzo M."/>
            <person name="Matsuda M."/>
            <person name="Matzkin L."/>
            <person name="McAllister B."/>
            <person name="McBride C.S."/>
            <person name="McKernan B."/>
            <person name="McKernan K."/>
            <person name="Mendez-Lago M."/>
            <person name="Minx P."/>
            <person name="Mollenhauer M.U."/>
            <person name="Montooth K."/>
            <person name="Mount S.M."/>
            <person name="Mu X."/>
            <person name="Myers E."/>
            <person name="Negre B."/>
            <person name="Newfeld S."/>
            <person name="Nielsen R."/>
            <person name="Noor M.A."/>
            <person name="O'Grady P."/>
            <person name="Pachter L."/>
            <person name="Papaceit M."/>
            <person name="Parisi M.J."/>
            <person name="Parisi M."/>
            <person name="Parts L."/>
            <person name="Pedersen J.S."/>
            <person name="Pesole G."/>
            <person name="Phillippy A.M."/>
            <person name="Ponting C.P."/>
            <person name="Pop M."/>
            <person name="Porcelli D."/>
            <person name="Powell J.R."/>
            <person name="Prohaska S."/>
            <person name="Pruitt K."/>
            <person name="Puig M."/>
            <person name="Quesneville H."/>
            <person name="Ram K.R."/>
            <person name="Rand D."/>
            <person name="Rasmussen M.D."/>
            <person name="Reed L.K."/>
            <person name="Reenan R."/>
            <person name="Reily A."/>
            <person name="Remington K.A."/>
            <person name="Rieger T.T."/>
            <person name="Ritchie M.G."/>
            <person name="Robin C."/>
            <person name="Rogers Y.H."/>
            <person name="Rohde C."/>
            <person name="Rozas J."/>
            <person name="Rubenfield M.J."/>
            <person name="Ruiz A."/>
            <person name="Russo S."/>
            <person name="Salzberg S.L."/>
            <person name="Sanchez-Gracia A."/>
            <person name="Saranga D.J."/>
            <person name="Sato H."/>
            <person name="Schaeffer S.W."/>
            <person name="Schatz M.C."/>
            <person name="Schlenke T."/>
            <person name="Schwartz R."/>
            <person name="Segarra C."/>
            <person name="Singh R.S."/>
            <person name="Sirot L."/>
            <person name="Sirota M."/>
            <person name="Sisneros N.B."/>
            <person name="Smith C.D."/>
            <person name="Smith T.F."/>
            <person name="Spieth J."/>
            <person name="Stage D.E."/>
            <person name="Stark A."/>
            <person name="Stephan W."/>
            <person name="Strausberg R.L."/>
            <person name="Strempel S."/>
            <person name="Sturgill D."/>
            <person name="Sutton G."/>
            <person name="Sutton G.G."/>
            <person name="Tao W."/>
            <person name="Teichmann S."/>
            <person name="Tobari Y.N."/>
            <person name="Tomimura Y."/>
            <person name="Tsolas J.M."/>
            <person name="Valente V.L."/>
            <person name="Venter E."/>
            <person name="Venter J.C."/>
            <person name="Vicario S."/>
            <person name="Vieira F.G."/>
            <person name="Vilella A.J."/>
            <person name="Villasante A."/>
            <person name="Walenz B."/>
            <person name="Wang J."/>
            <person name="Wasserman M."/>
            <person name="Watts T."/>
            <person name="Wilson D."/>
            <person name="Wilson R.K."/>
            <person name="Wing R.A."/>
            <person name="Wolfner M.F."/>
            <person name="Wong A."/>
            <person name="Wong G.K."/>
            <person name="Wu C.I."/>
            <person name="Wu G."/>
            <person name="Yamamoto D."/>
            <person name="Yang H.P."/>
            <person name="Yang S.P."/>
            <person name="Yorke J.A."/>
            <person name="Yoshida K."/>
            <person name="Zdobnov E."/>
            <person name="Zhang P."/>
            <person name="Zhang Y."/>
            <person name="Zimin A.V."/>
            <person name="Baldwin J."/>
            <person name="Abdouelleil A."/>
            <person name="Abdulkadir J."/>
            <person name="Abebe A."/>
            <person name="Abera B."/>
            <person name="Abreu J."/>
            <person name="Acer S.C."/>
            <person name="Aftuck L."/>
            <person name="Alexander A."/>
            <person name="An P."/>
            <person name="Anderson E."/>
            <person name="Anderson S."/>
            <person name="Arachi H."/>
            <person name="Azer M."/>
            <person name="Bachantsang P."/>
            <person name="Barry A."/>
            <person name="Bayul T."/>
            <person name="Berlin A."/>
            <person name="Bessette D."/>
            <person name="Bloom T."/>
            <person name="Blye J."/>
            <person name="Boguslavskiy L."/>
            <person name="Bonnet C."/>
            <person name="Boukhgalter B."/>
            <person name="Bourzgui I."/>
            <person name="Brown A."/>
            <person name="Cahill P."/>
            <person name="Channer S."/>
            <person name="Cheshatsang Y."/>
            <person name="Chuda L."/>
            <person name="Citroen M."/>
            <person name="Collymore A."/>
            <person name="Cooke P."/>
            <person name="Costello M."/>
            <person name="D'Aco K."/>
            <person name="Daza R."/>
            <person name="De Haan G."/>
            <person name="DeGray S."/>
            <person name="DeMaso C."/>
            <person name="Dhargay N."/>
            <person name="Dooley K."/>
            <person name="Dooley E."/>
            <person name="Doricent M."/>
            <person name="Dorje P."/>
            <person name="Dorjee K."/>
            <person name="Dupes A."/>
            <person name="Elong R."/>
            <person name="Falk J."/>
            <person name="Farina A."/>
            <person name="Faro S."/>
            <person name="Ferguson D."/>
            <person name="Fisher S."/>
            <person name="Foley C.D."/>
            <person name="Franke A."/>
            <person name="Friedrich D."/>
            <person name="Gadbois L."/>
            <person name="Gearin G."/>
            <person name="Gearin C.R."/>
            <person name="Giannoukos G."/>
            <person name="Goode T."/>
            <person name="Graham J."/>
            <person name="Grandbois E."/>
            <person name="Grewal S."/>
            <person name="Gyaltsen K."/>
            <person name="Hafez N."/>
            <person name="Hagos B."/>
            <person name="Hall J."/>
            <person name="Henson C."/>
            <person name="Hollinger A."/>
            <person name="Honan T."/>
            <person name="Huard M.D."/>
            <person name="Hughes L."/>
            <person name="Hurhula B."/>
            <person name="Husby M.E."/>
            <person name="Kamat A."/>
            <person name="Kanga B."/>
            <person name="Kashin S."/>
            <person name="Khazanovich D."/>
            <person name="Kisner P."/>
            <person name="Lance K."/>
            <person name="Lara M."/>
            <person name="Lee W."/>
            <person name="Lennon N."/>
            <person name="Letendre F."/>
            <person name="LeVine R."/>
            <person name="Lipovsky A."/>
            <person name="Liu X."/>
            <person name="Liu J."/>
            <person name="Liu S."/>
            <person name="Lokyitsang T."/>
            <person name="Lokyitsang Y."/>
            <person name="Lubonja R."/>
            <person name="Lui A."/>
            <person name="MacDonald P."/>
            <person name="Magnisalis V."/>
            <person name="Maru K."/>
            <person name="Matthews C."/>
            <person name="McCusker W."/>
            <person name="McDonough S."/>
            <person name="Mehta T."/>
            <person name="Meldrim J."/>
            <person name="Meneus L."/>
            <person name="Mihai O."/>
            <person name="Mihalev A."/>
            <person name="Mihova T."/>
            <person name="Mittelman R."/>
            <person name="Mlenga V."/>
            <person name="Montmayeur A."/>
            <person name="Mulrain L."/>
            <person name="Navidi A."/>
            <person name="Naylor J."/>
            <person name="Negash T."/>
            <person name="Nguyen T."/>
            <person name="Nguyen N."/>
            <person name="Nicol R."/>
            <person name="Norbu C."/>
            <person name="Norbu N."/>
            <person name="Novod N."/>
            <person name="O'Neill B."/>
            <person name="Osman S."/>
            <person name="Markiewicz E."/>
            <person name="Oyono O.L."/>
            <person name="Patti C."/>
            <person name="Phunkhang P."/>
            <person name="Pierre F."/>
            <person name="Priest M."/>
            <person name="Raghuraman S."/>
            <person name="Rege F."/>
            <person name="Reyes R."/>
            <person name="Rise C."/>
            <person name="Rogov P."/>
            <person name="Ross K."/>
            <person name="Ryan E."/>
            <person name="Settipalli S."/>
            <person name="Shea T."/>
            <person name="Sherpa N."/>
            <person name="Shi L."/>
            <person name="Shih D."/>
            <person name="Sparrow T."/>
            <person name="Spaulding J."/>
            <person name="Stalker J."/>
            <person name="Stange-Thomann N."/>
            <person name="Stavropoulos S."/>
            <person name="Stone C."/>
            <person name="Strader C."/>
            <person name="Tesfaye S."/>
            <person name="Thomson T."/>
            <person name="Thoulutsang Y."/>
            <person name="Thoulutsang D."/>
            <person name="Topham K."/>
            <person name="Topping I."/>
            <person name="Tsamla T."/>
            <person name="Vassiliev H."/>
            <person name="Vo A."/>
            <person name="Wangchuk T."/>
            <person name="Wangdi T."/>
            <person name="Weiand M."/>
            <person name="Wilkinson J."/>
            <person name="Wilson A."/>
            <person name="Yadav S."/>
            <person name="Young G."/>
            <person name="Yu Q."/>
            <person name="Zembek L."/>
            <person name="Zhong D."/>
            <person name="Zimmer A."/>
            <person name="Zwirko Z."/>
            <person name="Jaffe D.B."/>
            <person name="Alvarez P."/>
            <person name="Brockman W."/>
            <person name="Butler J."/>
            <person name="Chin C."/>
            <person name="Gnerre S."/>
            <person name="Grabherr M."/>
            <person name="Kleber M."/>
            <person name="Mauceli E."/>
            <person name="MacCallum I."/>
        </authorList>
    </citation>
    <scope>NUCLEOTIDE SEQUENCE [LARGE SCALE GENOMIC DNA]</scope>
    <source>
        <strain evidence="3">Tai18E2 / Tucson 14021-0261.01</strain>
    </source>
</reference>
<proteinExistence type="predicted"/>
<dbReference type="HOGENOM" id="CLU_2063946_0_0_1"/>
<protein>
    <submittedName>
        <fullName evidence="2">Uncharacterized protein</fullName>
    </submittedName>
</protein>
<accession>B4PCG3</accession>
<dbReference type="eggNOG" id="ENOG502T97W">
    <property type="taxonomic scope" value="Eukaryota"/>
</dbReference>
<feature type="compositionally biased region" description="Basic and acidic residues" evidence="1">
    <location>
        <begin position="95"/>
        <end position="105"/>
    </location>
</feature>
<organism evidence="2 3">
    <name type="scientific">Drosophila yakuba</name>
    <name type="common">Fruit fly</name>
    <dbReference type="NCBI Taxonomy" id="7245"/>
    <lineage>
        <taxon>Eukaryota</taxon>
        <taxon>Metazoa</taxon>
        <taxon>Ecdysozoa</taxon>
        <taxon>Arthropoda</taxon>
        <taxon>Hexapoda</taxon>
        <taxon>Insecta</taxon>
        <taxon>Pterygota</taxon>
        <taxon>Neoptera</taxon>
        <taxon>Endopterygota</taxon>
        <taxon>Diptera</taxon>
        <taxon>Brachycera</taxon>
        <taxon>Muscomorpha</taxon>
        <taxon>Ephydroidea</taxon>
        <taxon>Drosophilidae</taxon>
        <taxon>Drosophila</taxon>
        <taxon>Sophophora</taxon>
    </lineage>
</organism>
<evidence type="ECO:0000313" key="2">
    <source>
        <dbReference type="EMBL" id="EDW94873.1"/>
    </source>
</evidence>